<dbReference type="PATRIC" id="fig|1632867.3.peg.4555"/>
<dbReference type="AlphaFoldDB" id="A0A0F3IKM8"/>
<reference evidence="4 5" key="2">
    <citation type="journal article" date="2016" name="Microb. Ecol.">
        <title>Genome Characteristics of a Novel Type I Methanotroph (Sn10-6) Isolated from a Flooded Indian Rice Field.</title>
        <authorList>
            <person name="Rahalkar M.C."/>
            <person name="Pandit P.S."/>
            <person name="Dhakephalkar P.K."/>
            <person name="Pore S."/>
            <person name="Arora P."/>
            <person name="Kapse N."/>
        </authorList>
    </citation>
    <scope>NUCLEOTIDE SEQUENCE [LARGE SCALE GENOMIC DNA]</scope>
    <source>
        <strain evidence="4 5">Sn10-6</strain>
    </source>
</reference>
<evidence type="ECO:0000313" key="4">
    <source>
        <dbReference type="EMBL" id="KJV07271.1"/>
    </source>
</evidence>
<dbReference type="InterPro" id="IPR050595">
    <property type="entry name" value="Bact_response_regulator"/>
</dbReference>
<dbReference type="Gene3D" id="3.40.50.2300">
    <property type="match status" value="1"/>
</dbReference>
<dbReference type="Proteomes" id="UP000033684">
    <property type="component" value="Unassembled WGS sequence"/>
</dbReference>
<dbReference type="EMBL" id="LAJX01000049">
    <property type="protein sequence ID" value="KJV07271.1"/>
    <property type="molecule type" value="Genomic_DNA"/>
</dbReference>
<gene>
    <name evidence="4" type="ORF">VZ94_05885</name>
</gene>
<dbReference type="PANTHER" id="PTHR44591:SF25">
    <property type="entry name" value="CHEMOTAXIS TWO-COMPONENT RESPONSE REGULATOR"/>
    <property type="match status" value="1"/>
</dbReference>
<proteinExistence type="predicted"/>
<reference evidence="5" key="1">
    <citation type="submission" date="2015-03" db="EMBL/GenBank/DDBJ databases">
        <title>Draft genome sequence of a novel methanotroph (Sn10-6) isolated from flooded ricefield rhizosphere in India.</title>
        <authorList>
            <person name="Pandit P.S."/>
            <person name="Pore S.D."/>
            <person name="Arora P."/>
            <person name="Kapse N.G."/>
            <person name="Dhakephalkar P.K."/>
            <person name="Rahalkar M.C."/>
        </authorList>
    </citation>
    <scope>NUCLEOTIDE SEQUENCE [LARGE SCALE GENOMIC DNA]</scope>
    <source>
        <strain evidence="5">Sn10-6</strain>
    </source>
</reference>
<dbReference type="InterPro" id="IPR011006">
    <property type="entry name" value="CheY-like_superfamily"/>
</dbReference>
<keyword evidence="1 2" id="KW-0597">Phosphoprotein</keyword>
<evidence type="ECO:0000259" key="3">
    <source>
        <dbReference type="PROSITE" id="PS50110"/>
    </source>
</evidence>
<dbReference type="Pfam" id="PF00072">
    <property type="entry name" value="Response_reg"/>
    <property type="match status" value="1"/>
</dbReference>
<keyword evidence="4" id="KW-0418">Kinase</keyword>
<keyword evidence="5" id="KW-1185">Reference proteome</keyword>
<feature type="domain" description="Response regulatory" evidence="3">
    <location>
        <begin position="11"/>
        <end position="128"/>
    </location>
</feature>
<evidence type="ECO:0000313" key="5">
    <source>
        <dbReference type="Proteomes" id="UP000033684"/>
    </source>
</evidence>
<comment type="caution">
    <text evidence="4">The sequence shown here is derived from an EMBL/GenBank/DDBJ whole genome shotgun (WGS) entry which is preliminary data.</text>
</comment>
<dbReference type="InterPro" id="IPR001789">
    <property type="entry name" value="Sig_transdc_resp-reg_receiver"/>
</dbReference>
<organism evidence="4 5">
    <name type="scientific">Methylocucumis oryzae</name>
    <dbReference type="NCBI Taxonomy" id="1632867"/>
    <lineage>
        <taxon>Bacteria</taxon>
        <taxon>Pseudomonadati</taxon>
        <taxon>Pseudomonadota</taxon>
        <taxon>Gammaproteobacteria</taxon>
        <taxon>Methylococcales</taxon>
        <taxon>Methylococcaceae</taxon>
        <taxon>Methylocucumis</taxon>
    </lineage>
</organism>
<dbReference type="SUPFAM" id="SSF52172">
    <property type="entry name" value="CheY-like"/>
    <property type="match status" value="1"/>
</dbReference>
<name>A0A0F3IKM8_9GAMM</name>
<protein>
    <submittedName>
        <fullName evidence="4">Histidine kinase</fullName>
    </submittedName>
</protein>
<dbReference type="GO" id="GO:0016301">
    <property type="term" value="F:kinase activity"/>
    <property type="evidence" value="ECO:0007669"/>
    <property type="project" value="UniProtKB-KW"/>
</dbReference>
<feature type="modified residue" description="4-aspartylphosphate" evidence="2">
    <location>
        <position position="61"/>
    </location>
</feature>
<sequence>MDIPLELLQKKILIVDDASSIRSLTKAILREAGFTHVFDAPDGNEALALMRKVKINVVICDWNMPGMTGLELYKEVKSDAKLQAPPWIMLTSSSEGEKVKEAIQAGITSYIIKPYKPDNLLKQVVAKLA</sequence>
<dbReference type="PANTHER" id="PTHR44591">
    <property type="entry name" value="STRESS RESPONSE REGULATOR PROTEIN 1"/>
    <property type="match status" value="1"/>
</dbReference>
<dbReference type="PROSITE" id="PS50110">
    <property type="entry name" value="RESPONSE_REGULATORY"/>
    <property type="match status" value="1"/>
</dbReference>
<dbReference type="RefSeq" id="WP_045778524.1">
    <property type="nucleotide sequence ID" value="NZ_LAJX01000049.1"/>
</dbReference>
<accession>A0A0F3IKM8</accession>
<dbReference type="SMART" id="SM00448">
    <property type="entry name" value="REC"/>
    <property type="match status" value="1"/>
</dbReference>
<evidence type="ECO:0000256" key="1">
    <source>
        <dbReference type="ARBA" id="ARBA00022553"/>
    </source>
</evidence>
<keyword evidence="4" id="KW-0808">Transferase</keyword>
<dbReference type="GO" id="GO:0000160">
    <property type="term" value="P:phosphorelay signal transduction system"/>
    <property type="evidence" value="ECO:0007669"/>
    <property type="project" value="InterPro"/>
</dbReference>
<evidence type="ECO:0000256" key="2">
    <source>
        <dbReference type="PROSITE-ProRule" id="PRU00169"/>
    </source>
</evidence>
<dbReference type="OrthoDB" id="9800897at2"/>